<dbReference type="Proteomes" id="UP001379444">
    <property type="component" value="Chromosome"/>
</dbReference>
<dbReference type="SFLD" id="SFLDG01142">
    <property type="entry name" value="C2.B.2:_Mannosyl-3-phosphoglyc"/>
    <property type="match status" value="1"/>
</dbReference>
<gene>
    <name evidence="4" type="ORF">QNA12_10895</name>
</gene>
<dbReference type="Gene3D" id="3.30.980.20">
    <property type="entry name" value="Putative mannosyl-3-phosphoglycerate phosphatase, domain 2"/>
    <property type="match status" value="1"/>
</dbReference>
<dbReference type="NCBIfam" id="NF002976">
    <property type="entry name" value="PRK03669.1"/>
    <property type="match status" value="1"/>
</dbReference>
<keyword evidence="1" id="KW-0479">Metal-binding</keyword>
<dbReference type="SUPFAM" id="SSF56784">
    <property type="entry name" value="HAD-like"/>
    <property type="match status" value="1"/>
</dbReference>
<reference evidence="4 5" key="1">
    <citation type="journal article" date="2024" name="Front. Plant Sci.">
        <title>Comprehensive phenomic and genomic studies of the species, Pectobacterium cacticida and proposal for reclassification as Alcorniella cacticida comb. nov.</title>
        <authorList>
            <person name="Jonca J."/>
            <person name="Pirhonen M."/>
            <person name="Waleron M.M."/>
            <person name="Gawor J."/>
            <person name="Mrozik A."/>
            <person name="Smoktunowicz M."/>
            <person name="Waleron K."/>
            <person name="Waleron M."/>
        </authorList>
    </citation>
    <scope>NUCLEOTIDE SEQUENCE [LARGE SCALE GENOMIC DNA]</scope>
    <source>
        <strain evidence="4 5">DPMP6</strain>
    </source>
</reference>
<dbReference type="InterPro" id="IPR023214">
    <property type="entry name" value="HAD_sf"/>
</dbReference>
<dbReference type="InterPro" id="IPR006379">
    <property type="entry name" value="HAD-SF_hydro_IIB"/>
</dbReference>
<evidence type="ECO:0000313" key="4">
    <source>
        <dbReference type="EMBL" id="WWO37091.1"/>
    </source>
</evidence>
<evidence type="ECO:0000256" key="2">
    <source>
        <dbReference type="ARBA" id="ARBA00022801"/>
    </source>
</evidence>
<name>A0ABZ2G6H0_9GAMM</name>
<dbReference type="RefSeq" id="WP_264498828.1">
    <property type="nucleotide sequence ID" value="NZ_CP109947.1"/>
</dbReference>
<dbReference type="EMBL" id="CP125967">
    <property type="protein sequence ID" value="WWO37091.1"/>
    <property type="molecule type" value="Genomic_DNA"/>
</dbReference>
<dbReference type="InterPro" id="IPR036412">
    <property type="entry name" value="HAD-like_sf"/>
</dbReference>
<dbReference type="PANTHER" id="PTHR10000">
    <property type="entry name" value="PHOSPHOSERINE PHOSPHATASE"/>
    <property type="match status" value="1"/>
</dbReference>
<keyword evidence="5" id="KW-1185">Reference proteome</keyword>
<evidence type="ECO:0000256" key="1">
    <source>
        <dbReference type="ARBA" id="ARBA00022723"/>
    </source>
</evidence>
<dbReference type="GO" id="GO:0050531">
    <property type="term" value="F:mannosyl-3-phosphoglycerate phosphatase activity"/>
    <property type="evidence" value="ECO:0007669"/>
    <property type="project" value="UniProtKB-EC"/>
</dbReference>
<keyword evidence="2 4" id="KW-0378">Hydrolase</keyword>
<dbReference type="InterPro" id="IPR006381">
    <property type="entry name" value="HAD-SF-IIB-MPGP"/>
</dbReference>
<dbReference type="Pfam" id="PF08282">
    <property type="entry name" value="Hydrolase_3"/>
    <property type="match status" value="2"/>
</dbReference>
<dbReference type="NCBIfam" id="TIGR01484">
    <property type="entry name" value="HAD-SF-IIB"/>
    <property type="match status" value="1"/>
</dbReference>
<accession>A0ABZ2G6H0</accession>
<dbReference type="SFLD" id="SFLDG01140">
    <property type="entry name" value="C2.B:_Phosphomannomutase_and_P"/>
    <property type="match status" value="1"/>
</dbReference>
<protein>
    <submittedName>
        <fullName evidence="4">Mannosyl-3-phosphoglycerate phosphatase-related protein</fullName>
        <ecNumber evidence="4">3.1.3.70</ecNumber>
    </submittedName>
</protein>
<dbReference type="Gene3D" id="3.40.50.1000">
    <property type="entry name" value="HAD superfamily/HAD-like"/>
    <property type="match status" value="1"/>
</dbReference>
<sequence>MPICKTKLIIFSDLDGSLLDHDTYRWDAAQPWLRRLADEEIPVIITTSKTATEVEPLRTALELEDYPYIAENGAMAILPTAWRSHPDYPKKSGGAPYSAIRHQLIQLRSSGFRFQGFGDMNSVELAEMTGLTAQAAELALRREASEPLRWLDDPDKLPAFREQLAQAGFSLTQGGRFYHVMSAQTSKGRMANWIKKQYKEKYGHSVKTLALGDGPNDVSLLSEADYAVLIKGKTHQIVSLPESFRGEQYCTQNSGPQGWTEGLQHFIGKRYFSA</sequence>
<evidence type="ECO:0000313" key="5">
    <source>
        <dbReference type="Proteomes" id="UP001379444"/>
    </source>
</evidence>
<keyword evidence="3" id="KW-0460">Magnesium</keyword>
<proteinExistence type="predicted"/>
<dbReference type="PANTHER" id="PTHR10000:SF8">
    <property type="entry name" value="HAD SUPERFAMILY HYDROLASE-LIKE, TYPE 3"/>
    <property type="match status" value="1"/>
</dbReference>
<dbReference type="EC" id="3.1.3.70" evidence="4"/>
<dbReference type="SFLD" id="SFLDS00003">
    <property type="entry name" value="Haloacid_Dehalogenase"/>
    <property type="match status" value="1"/>
</dbReference>
<organism evidence="4 5">
    <name type="scientific">Pectobacterium cacticida</name>
    <dbReference type="NCBI Taxonomy" id="69221"/>
    <lineage>
        <taxon>Bacteria</taxon>
        <taxon>Pseudomonadati</taxon>
        <taxon>Pseudomonadota</taxon>
        <taxon>Gammaproteobacteria</taxon>
        <taxon>Enterobacterales</taxon>
        <taxon>Pectobacteriaceae</taxon>
        <taxon>Pectobacterium</taxon>
    </lineage>
</organism>
<evidence type="ECO:0000256" key="3">
    <source>
        <dbReference type="ARBA" id="ARBA00022842"/>
    </source>
</evidence>
<dbReference type="NCBIfam" id="TIGR01486">
    <property type="entry name" value="HAD-SF-IIB-MPGP"/>
    <property type="match status" value="1"/>
</dbReference>